<keyword evidence="1" id="KW-0812">Transmembrane</keyword>
<protein>
    <submittedName>
        <fullName evidence="2">Uncharacterized protein</fullName>
    </submittedName>
</protein>
<evidence type="ECO:0000313" key="2">
    <source>
        <dbReference type="EMBL" id="KAF2201920.1"/>
    </source>
</evidence>
<keyword evidence="3" id="KW-1185">Reference proteome</keyword>
<gene>
    <name evidence="2" type="ORF">GQ43DRAFT_17478</name>
</gene>
<feature type="transmembrane region" description="Helical" evidence="1">
    <location>
        <begin position="10"/>
        <end position="29"/>
    </location>
</feature>
<dbReference type="EMBL" id="ML993956">
    <property type="protein sequence ID" value="KAF2201920.1"/>
    <property type="molecule type" value="Genomic_DNA"/>
</dbReference>
<accession>A0A9P4MZI6</accession>
<comment type="caution">
    <text evidence="2">The sequence shown here is derived from an EMBL/GenBank/DDBJ whole genome shotgun (WGS) entry which is preliminary data.</text>
</comment>
<proteinExistence type="predicted"/>
<sequence>MFMHVHKSRILWLFCSSINTTTLLLFLMFPFSSHTYTGSYCIQVIIILKITRQRYKVIEYLVQRQEK</sequence>
<organism evidence="2 3">
    <name type="scientific">Delitschia confertaspora ATCC 74209</name>
    <dbReference type="NCBI Taxonomy" id="1513339"/>
    <lineage>
        <taxon>Eukaryota</taxon>
        <taxon>Fungi</taxon>
        <taxon>Dikarya</taxon>
        <taxon>Ascomycota</taxon>
        <taxon>Pezizomycotina</taxon>
        <taxon>Dothideomycetes</taxon>
        <taxon>Pleosporomycetidae</taxon>
        <taxon>Pleosporales</taxon>
        <taxon>Delitschiaceae</taxon>
        <taxon>Delitschia</taxon>
    </lineage>
</organism>
<evidence type="ECO:0000313" key="3">
    <source>
        <dbReference type="Proteomes" id="UP000799536"/>
    </source>
</evidence>
<dbReference type="AlphaFoldDB" id="A0A9P4MZI6"/>
<reference evidence="2" key="1">
    <citation type="journal article" date="2020" name="Stud. Mycol.">
        <title>101 Dothideomycetes genomes: a test case for predicting lifestyles and emergence of pathogens.</title>
        <authorList>
            <person name="Haridas S."/>
            <person name="Albert R."/>
            <person name="Binder M."/>
            <person name="Bloem J."/>
            <person name="Labutti K."/>
            <person name="Salamov A."/>
            <person name="Andreopoulos B."/>
            <person name="Baker S."/>
            <person name="Barry K."/>
            <person name="Bills G."/>
            <person name="Bluhm B."/>
            <person name="Cannon C."/>
            <person name="Castanera R."/>
            <person name="Culley D."/>
            <person name="Daum C."/>
            <person name="Ezra D."/>
            <person name="Gonzalez J."/>
            <person name="Henrissat B."/>
            <person name="Kuo A."/>
            <person name="Liang C."/>
            <person name="Lipzen A."/>
            <person name="Lutzoni F."/>
            <person name="Magnuson J."/>
            <person name="Mondo S."/>
            <person name="Nolan M."/>
            <person name="Ohm R."/>
            <person name="Pangilinan J."/>
            <person name="Park H.-J."/>
            <person name="Ramirez L."/>
            <person name="Alfaro M."/>
            <person name="Sun H."/>
            <person name="Tritt A."/>
            <person name="Yoshinaga Y."/>
            <person name="Zwiers L.-H."/>
            <person name="Turgeon B."/>
            <person name="Goodwin S."/>
            <person name="Spatafora J."/>
            <person name="Crous P."/>
            <person name="Grigoriev I."/>
        </authorList>
    </citation>
    <scope>NUCLEOTIDE SEQUENCE</scope>
    <source>
        <strain evidence="2">ATCC 74209</strain>
    </source>
</reference>
<dbReference type="Proteomes" id="UP000799536">
    <property type="component" value="Unassembled WGS sequence"/>
</dbReference>
<evidence type="ECO:0000256" key="1">
    <source>
        <dbReference type="SAM" id="Phobius"/>
    </source>
</evidence>
<keyword evidence="1" id="KW-1133">Transmembrane helix</keyword>
<keyword evidence="1" id="KW-0472">Membrane</keyword>
<name>A0A9P4MZI6_9PLEO</name>